<accession>A0A9P0BB92</accession>
<evidence type="ECO:0000256" key="1">
    <source>
        <dbReference type="ARBA" id="ARBA00012647"/>
    </source>
</evidence>
<dbReference type="PANTHER" id="PTHR11596:SF91">
    <property type="entry name" value="ALKALINE PHOSPHATASE-RELATED"/>
    <property type="match status" value="1"/>
</dbReference>
<keyword evidence="2" id="KW-0862">Zinc</keyword>
<dbReference type="InterPro" id="IPR017850">
    <property type="entry name" value="Alkaline_phosphatase_core_sf"/>
</dbReference>
<reference evidence="3" key="1">
    <citation type="submission" date="2021-12" db="EMBL/GenBank/DDBJ databases">
        <authorList>
            <person name="King R."/>
        </authorList>
    </citation>
    <scope>NUCLEOTIDE SEQUENCE</scope>
</reference>
<organism evidence="3 4">
    <name type="scientific">Brassicogethes aeneus</name>
    <name type="common">Rape pollen beetle</name>
    <name type="synonym">Meligethes aeneus</name>
    <dbReference type="NCBI Taxonomy" id="1431903"/>
    <lineage>
        <taxon>Eukaryota</taxon>
        <taxon>Metazoa</taxon>
        <taxon>Ecdysozoa</taxon>
        <taxon>Arthropoda</taxon>
        <taxon>Hexapoda</taxon>
        <taxon>Insecta</taxon>
        <taxon>Pterygota</taxon>
        <taxon>Neoptera</taxon>
        <taxon>Endopterygota</taxon>
        <taxon>Coleoptera</taxon>
        <taxon>Polyphaga</taxon>
        <taxon>Cucujiformia</taxon>
        <taxon>Nitidulidae</taxon>
        <taxon>Meligethinae</taxon>
        <taxon>Brassicogethes</taxon>
    </lineage>
</organism>
<name>A0A9P0BB92_BRAAE</name>
<keyword evidence="2" id="KW-0479">Metal-binding</keyword>
<dbReference type="OrthoDB" id="5818554at2759"/>
<evidence type="ECO:0000256" key="2">
    <source>
        <dbReference type="PIRSR" id="PIRSR601952-2"/>
    </source>
</evidence>
<dbReference type="Pfam" id="PF00245">
    <property type="entry name" value="Alk_phosphatase"/>
    <property type="match status" value="1"/>
</dbReference>
<dbReference type="AlphaFoldDB" id="A0A9P0BB92"/>
<dbReference type="EMBL" id="OV121137">
    <property type="protein sequence ID" value="CAH0559239.1"/>
    <property type="molecule type" value="Genomic_DNA"/>
</dbReference>
<dbReference type="GO" id="GO:0046872">
    <property type="term" value="F:metal ion binding"/>
    <property type="evidence" value="ECO:0007669"/>
    <property type="project" value="UniProtKB-KW"/>
</dbReference>
<gene>
    <name evidence="3" type="ORF">MELIAE_LOCUS9366</name>
</gene>
<dbReference type="InterPro" id="IPR001952">
    <property type="entry name" value="Alkaline_phosphatase"/>
</dbReference>
<feature type="binding site" evidence="2">
    <location>
        <position position="55"/>
    </location>
    <ligand>
        <name>Mg(2+)</name>
        <dbReference type="ChEBI" id="CHEBI:18420"/>
    </ligand>
</feature>
<evidence type="ECO:0000313" key="3">
    <source>
        <dbReference type="EMBL" id="CAH0559239.1"/>
    </source>
</evidence>
<dbReference type="EC" id="3.1.3.1" evidence="1"/>
<proteinExistence type="predicted"/>
<keyword evidence="2" id="KW-0460">Magnesium</keyword>
<dbReference type="SUPFAM" id="SSF53649">
    <property type="entry name" value="Alkaline phosphatase-like"/>
    <property type="match status" value="1"/>
</dbReference>
<protein>
    <recommendedName>
        <fullName evidence="1">alkaline phosphatase</fullName>
        <ecNumber evidence="1">3.1.3.1</ecNumber>
    </recommendedName>
</protein>
<dbReference type="GO" id="GO:0004035">
    <property type="term" value="F:alkaline phosphatase activity"/>
    <property type="evidence" value="ECO:0007669"/>
    <property type="project" value="UniProtKB-EC"/>
</dbReference>
<evidence type="ECO:0000313" key="4">
    <source>
        <dbReference type="Proteomes" id="UP001154078"/>
    </source>
</evidence>
<dbReference type="Proteomes" id="UP001154078">
    <property type="component" value="Chromosome 6"/>
</dbReference>
<keyword evidence="4" id="KW-1185">Reference proteome</keyword>
<sequence>MADPGENGGNISPPRASLLDQEYWYEQARIALRKRLQYSNDHRPHAKNVILFVGDGMGVSTSTAARILRGQRMGKQGEDHDLAWDNFPAVGMAKMPNEVQEPQYGYPGGFIKYTSIEFTQ</sequence>
<feature type="binding site" evidence="2">
    <location>
        <position position="55"/>
    </location>
    <ligand>
        <name>Zn(2+)</name>
        <dbReference type="ChEBI" id="CHEBI:29105"/>
        <label>2</label>
    </ligand>
</feature>
<comment type="cofactor">
    <cofactor evidence="2">
        <name>Mg(2+)</name>
        <dbReference type="ChEBI" id="CHEBI:18420"/>
    </cofactor>
    <text evidence="2">Binds 1 Mg(2+) ion.</text>
</comment>
<dbReference type="Gene3D" id="3.40.720.10">
    <property type="entry name" value="Alkaline Phosphatase, subunit A"/>
    <property type="match status" value="1"/>
</dbReference>
<comment type="cofactor">
    <cofactor evidence="2">
        <name>Zn(2+)</name>
        <dbReference type="ChEBI" id="CHEBI:29105"/>
    </cofactor>
    <text evidence="2">Binds 2 Zn(2+) ions.</text>
</comment>
<dbReference type="PANTHER" id="PTHR11596">
    <property type="entry name" value="ALKALINE PHOSPHATASE"/>
    <property type="match status" value="1"/>
</dbReference>